<gene>
    <name evidence="2" type="ORF">METZ01_LOCUS404872</name>
</gene>
<organism evidence="2">
    <name type="scientific">marine metagenome</name>
    <dbReference type="NCBI Taxonomy" id="408172"/>
    <lineage>
        <taxon>unclassified sequences</taxon>
        <taxon>metagenomes</taxon>
        <taxon>ecological metagenomes</taxon>
    </lineage>
</organism>
<dbReference type="EMBL" id="UINC01155897">
    <property type="protein sequence ID" value="SVD52018.1"/>
    <property type="molecule type" value="Genomic_DNA"/>
</dbReference>
<dbReference type="AlphaFoldDB" id="A0A382W1L3"/>
<name>A0A382W1L3_9ZZZZ</name>
<sequence length="75" mass="9282">MGKKKKVTPYRKYPAVKAYMTEYNKTYYLANREKIIADAKKRNEENEKQLKEYYQKYYAQNRKKLLSYAKKRRKT</sequence>
<evidence type="ECO:0000256" key="1">
    <source>
        <dbReference type="SAM" id="Coils"/>
    </source>
</evidence>
<keyword evidence="1" id="KW-0175">Coiled coil</keyword>
<proteinExistence type="predicted"/>
<feature type="coiled-coil region" evidence="1">
    <location>
        <begin position="29"/>
        <end position="56"/>
    </location>
</feature>
<evidence type="ECO:0000313" key="2">
    <source>
        <dbReference type="EMBL" id="SVD52018.1"/>
    </source>
</evidence>
<protein>
    <submittedName>
        <fullName evidence="2">Uncharacterized protein</fullName>
    </submittedName>
</protein>
<accession>A0A382W1L3</accession>
<reference evidence="2" key="1">
    <citation type="submission" date="2018-05" db="EMBL/GenBank/DDBJ databases">
        <authorList>
            <person name="Lanie J.A."/>
            <person name="Ng W.-L."/>
            <person name="Kazmierczak K.M."/>
            <person name="Andrzejewski T.M."/>
            <person name="Davidsen T.M."/>
            <person name="Wayne K.J."/>
            <person name="Tettelin H."/>
            <person name="Glass J.I."/>
            <person name="Rusch D."/>
            <person name="Podicherti R."/>
            <person name="Tsui H.-C.T."/>
            <person name="Winkler M.E."/>
        </authorList>
    </citation>
    <scope>NUCLEOTIDE SEQUENCE</scope>
</reference>